<dbReference type="Proteomes" id="UP001170379">
    <property type="component" value="Unassembled WGS sequence"/>
</dbReference>
<dbReference type="Gene3D" id="1.20.120.1870">
    <property type="entry name" value="Fic/DOC protein, Fido domain"/>
    <property type="match status" value="1"/>
</dbReference>
<comment type="caution">
    <text evidence="2">The sequence shown here is derived from an EMBL/GenBank/DDBJ whole genome shotgun (WGS) entry which is preliminary data.</text>
</comment>
<gene>
    <name evidence="2" type="ORF">C7K25_15840</name>
</gene>
<dbReference type="EMBL" id="PXVD01000063">
    <property type="protein sequence ID" value="MDJ1372805.1"/>
    <property type="molecule type" value="Genomic_DNA"/>
</dbReference>
<keyword evidence="3" id="KW-1185">Reference proteome</keyword>
<evidence type="ECO:0000259" key="1">
    <source>
        <dbReference type="PROSITE" id="PS51459"/>
    </source>
</evidence>
<feature type="domain" description="Fido" evidence="1">
    <location>
        <begin position="1"/>
        <end position="101"/>
    </location>
</feature>
<dbReference type="InterPro" id="IPR036597">
    <property type="entry name" value="Fido-like_dom_sf"/>
</dbReference>
<name>A0ABT7CCB0_9MICO</name>
<proteinExistence type="predicted"/>
<dbReference type="Pfam" id="PF02661">
    <property type="entry name" value="Fic"/>
    <property type="match status" value="1"/>
</dbReference>
<dbReference type="PROSITE" id="PS51459">
    <property type="entry name" value="FIDO"/>
    <property type="match status" value="1"/>
</dbReference>
<dbReference type="InterPro" id="IPR053737">
    <property type="entry name" value="Type_II_TA_Toxin"/>
</dbReference>
<evidence type="ECO:0000313" key="3">
    <source>
        <dbReference type="Proteomes" id="UP001170379"/>
    </source>
</evidence>
<organism evidence="2 3">
    <name type="scientific">Gulosibacter molinativorax</name>
    <dbReference type="NCBI Taxonomy" id="256821"/>
    <lineage>
        <taxon>Bacteria</taxon>
        <taxon>Bacillati</taxon>
        <taxon>Actinomycetota</taxon>
        <taxon>Actinomycetes</taxon>
        <taxon>Micrococcales</taxon>
        <taxon>Microbacteriaceae</taxon>
        <taxon>Gulosibacter</taxon>
    </lineage>
</organism>
<protein>
    <recommendedName>
        <fullName evidence="1">Fido domain-containing protein</fullName>
    </recommendedName>
</protein>
<sequence length="101" mass="11639">MFSDVCGDTQLLRFMFCFLRDEEVVRGIAVRPQQEYFGRELFVKVFEKAAALLHGFATTQYFHDGNKRTSFLSATLFLETNGYEWISPEVDKLKDSSRLAG</sequence>
<reference evidence="2" key="2">
    <citation type="journal article" date="2022" name="Sci. Rep.">
        <title>In silico prediction of the enzymes involved in the degradation of the herbicide molinate by Gulosibacter molinativorax ON4T.</title>
        <authorList>
            <person name="Lopes A.R."/>
            <person name="Bunin E."/>
            <person name="Viana A.T."/>
            <person name="Froufe H."/>
            <person name="Munoz-Merida A."/>
            <person name="Pinho D."/>
            <person name="Figueiredo J."/>
            <person name="Barroso C."/>
            <person name="Vaz-Moreira I."/>
            <person name="Bellanger X."/>
            <person name="Egas C."/>
            <person name="Nunes O.C."/>
        </authorList>
    </citation>
    <scope>NUCLEOTIDE SEQUENCE</scope>
    <source>
        <strain evidence="2">ON4</strain>
    </source>
</reference>
<reference evidence="2" key="1">
    <citation type="submission" date="2018-03" db="EMBL/GenBank/DDBJ databases">
        <authorList>
            <person name="Nunes O.C."/>
            <person name="Lopes A.R."/>
            <person name="Froufe H."/>
            <person name="Munoz-Merida A."/>
            <person name="Barroso C."/>
            <person name="Egas C."/>
        </authorList>
    </citation>
    <scope>NUCLEOTIDE SEQUENCE</scope>
    <source>
        <strain evidence="2">ON4</strain>
    </source>
</reference>
<accession>A0ABT7CCB0</accession>
<dbReference type="InterPro" id="IPR003812">
    <property type="entry name" value="Fido"/>
</dbReference>
<evidence type="ECO:0000313" key="2">
    <source>
        <dbReference type="EMBL" id="MDJ1372805.1"/>
    </source>
</evidence>
<dbReference type="SUPFAM" id="SSF140931">
    <property type="entry name" value="Fic-like"/>
    <property type="match status" value="1"/>
</dbReference>